<reference evidence="1" key="1">
    <citation type="journal article" date="2014" name="Front. Microbiol.">
        <title>High frequency of phylogenetically diverse reductive dehalogenase-homologous genes in deep subseafloor sedimentary metagenomes.</title>
        <authorList>
            <person name="Kawai M."/>
            <person name="Futagami T."/>
            <person name="Toyoda A."/>
            <person name="Takaki Y."/>
            <person name="Nishi S."/>
            <person name="Hori S."/>
            <person name="Arai W."/>
            <person name="Tsubouchi T."/>
            <person name="Morono Y."/>
            <person name="Uchiyama I."/>
            <person name="Ito T."/>
            <person name="Fujiyama A."/>
            <person name="Inagaki F."/>
            <person name="Takami H."/>
        </authorList>
    </citation>
    <scope>NUCLEOTIDE SEQUENCE</scope>
    <source>
        <strain evidence="1">Expedition CK06-06</strain>
    </source>
</reference>
<protein>
    <submittedName>
        <fullName evidence="1">Uncharacterized protein</fullName>
    </submittedName>
</protein>
<evidence type="ECO:0000313" key="1">
    <source>
        <dbReference type="EMBL" id="GAH21137.1"/>
    </source>
</evidence>
<organism evidence="1">
    <name type="scientific">marine sediment metagenome</name>
    <dbReference type="NCBI Taxonomy" id="412755"/>
    <lineage>
        <taxon>unclassified sequences</taxon>
        <taxon>metagenomes</taxon>
        <taxon>ecological metagenomes</taxon>
    </lineage>
</organism>
<accession>X1DLR8</accession>
<sequence>MDASSVLGSLVRVKDASELSGVRHSEAFFTAGEPGKRSGPEKTLQVYYGVKFTLTKAADKRHERAERSRVVPGLSEELAVEKDDIG</sequence>
<proteinExistence type="predicted"/>
<dbReference type="AlphaFoldDB" id="X1DLR8"/>
<dbReference type="EMBL" id="BARU01004515">
    <property type="protein sequence ID" value="GAH21137.1"/>
    <property type="molecule type" value="Genomic_DNA"/>
</dbReference>
<comment type="caution">
    <text evidence="1">The sequence shown here is derived from an EMBL/GenBank/DDBJ whole genome shotgun (WGS) entry which is preliminary data.</text>
</comment>
<gene>
    <name evidence="1" type="ORF">S03H2_09043</name>
</gene>
<name>X1DLR8_9ZZZZ</name>